<feature type="domain" description="ABC transporter" evidence="5">
    <location>
        <begin position="9"/>
        <end position="234"/>
    </location>
</feature>
<dbReference type="EMBL" id="BAAAUV010000012">
    <property type="protein sequence ID" value="GAA3222376.1"/>
    <property type="molecule type" value="Genomic_DNA"/>
</dbReference>
<gene>
    <name evidence="6" type="ORF">GCM10010468_48170</name>
</gene>
<dbReference type="InterPro" id="IPR003593">
    <property type="entry name" value="AAA+_ATPase"/>
</dbReference>
<evidence type="ECO:0000313" key="6">
    <source>
        <dbReference type="EMBL" id="GAA3222376.1"/>
    </source>
</evidence>
<organism evidence="6 7">
    <name type="scientific">Actinocorallia longicatena</name>
    <dbReference type="NCBI Taxonomy" id="111803"/>
    <lineage>
        <taxon>Bacteria</taxon>
        <taxon>Bacillati</taxon>
        <taxon>Actinomycetota</taxon>
        <taxon>Actinomycetes</taxon>
        <taxon>Streptosporangiales</taxon>
        <taxon>Thermomonosporaceae</taxon>
        <taxon>Actinocorallia</taxon>
    </lineage>
</organism>
<reference evidence="7" key="1">
    <citation type="journal article" date="2019" name="Int. J. Syst. Evol. Microbiol.">
        <title>The Global Catalogue of Microorganisms (GCM) 10K type strain sequencing project: providing services to taxonomists for standard genome sequencing and annotation.</title>
        <authorList>
            <consortium name="The Broad Institute Genomics Platform"/>
            <consortium name="The Broad Institute Genome Sequencing Center for Infectious Disease"/>
            <person name="Wu L."/>
            <person name="Ma J."/>
        </authorList>
    </citation>
    <scope>NUCLEOTIDE SEQUENCE [LARGE SCALE GENOMIC DNA]</scope>
    <source>
        <strain evidence="7">JCM 9377</strain>
    </source>
</reference>
<evidence type="ECO:0000256" key="4">
    <source>
        <dbReference type="ARBA" id="ARBA00022840"/>
    </source>
</evidence>
<dbReference type="Pfam" id="PF00005">
    <property type="entry name" value="ABC_tran"/>
    <property type="match status" value="1"/>
</dbReference>
<evidence type="ECO:0000256" key="2">
    <source>
        <dbReference type="ARBA" id="ARBA00022448"/>
    </source>
</evidence>
<keyword evidence="2" id="KW-0813">Transport</keyword>
<dbReference type="InterPro" id="IPR027417">
    <property type="entry name" value="P-loop_NTPase"/>
</dbReference>
<proteinExistence type="inferred from homology"/>
<dbReference type="SUPFAM" id="SSF52540">
    <property type="entry name" value="P-loop containing nucleoside triphosphate hydrolases"/>
    <property type="match status" value="1"/>
</dbReference>
<keyword evidence="3" id="KW-0547">Nucleotide-binding</keyword>
<evidence type="ECO:0000256" key="3">
    <source>
        <dbReference type="ARBA" id="ARBA00022741"/>
    </source>
</evidence>
<evidence type="ECO:0000256" key="1">
    <source>
        <dbReference type="ARBA" id="ARBA00005417"/>
    </source>
</evidence>
<evidence type="ECO:0000259" key="5">
    <source>
        <dbReference type="PROSITE" id="PS50893"/>
    </source>
</evidence>
<keyword evidence="7" id="KW-1185">Reference proteome</keyword>
<dbReference type="PANTHER" id="PTHR43335">
    <property type="entry name" value="ABC TRANSPORTER, ATP-BINDING PROTEIN"/>
    <property type="match status" value="1"/>
</dbReference>
<dbReference type="RefSeq" id="WP_344832230.1">
    <property type="nucleotide sequence ID" value="NZ_BAAAUV010000012.1"/>
</dbReference>
<dbReference type="InterPro" id="IPR003439">
    <property type="entry name" value="ABC_transporter-like_ATP-bd"/>
</dbReference>
<protein>
    <recommendedName>
        <fullName evidence="5">ABC transporter domain-containing protein</fullName>
    </recommendedName>
</protein>
<accession>A0ABP6QDL0</accession>
<comment type="similarity">
    <text evidence="1">Belongs to the ABC transporter superfamily.</text>
</comment>
<keyword evidence="4" id="KW-0067">ATP-binding</keyword>
<name>A0ABP6QDL0_9ACTN</name>
<dbReference type="SMART" id="SM00382">
    <property type="entry name" value="AAA"/>
    <property type="match status" value="1"/>
</dbReference>
<sequence length="240" mass="24851">MTHQGTAAIAVEGLTKSYGGTPAVTDLTFTARAGAVTGFFGPNGAGKTTALKVIVGLAKATTGRVLVNGTPVERTRPDARTLGVAIEPCGAHPGRTGRAHLTSLAALAGLPRRRVAEVLELVELDRAAGRRVGAYSMGMRQRLGLAAALLGDPAILVLDEPANGLDPQGIRWLRALVREHAAAGGTVLLSSHLLSEAAHTVDDLVVIDRGRLLHAGPLSALDPATSLEDLFFDLTERSAP</sequence>
<dbReference type="PROSITE" id="PS50893">
    <property type="entry name" value="ABC_TRANSPORTER_2"/>
    <property type="match status" value="1"/>
</dbReference>
<dbReference type="Gene3D" id="3.40.50.300">
    <property type="entry name" value="P-loop containing nucleotide triphosphate hydrolases"/>
    <property type="match status" value="1"/>
</dbReference>
<dbReference type="Proteomes" id="UP001501237">
    <property type="component" value="Unassembled WGS sequence"/>
</dbReference>
<dbReference type="PANTHER" id="PTHR43335:SF4">
    <property type="entry name" value="ABC TRANSPORTER, ATP-BINDING PROTEIN"/>
    <property type="match status" value="1"/>
</dbReference>
<evidence type="ECO:0000313" key="7">
    <source>
        <dbReference type="Proteomes" id="UP001501237"/>
    </source>
</evidence>
<comment type="caution">
    <text evidence="6">The sequence shown here is derived from an EMBL/GenBank/DDBJ whole genome shotgun (WGS) entry which is preliminary data.</text>
</comment>